<evidence type="ECO:0000313" key="2">
    <source>
        <dbReference type="Proteomes" id="UP000019330"/>
    </source>
</evidence>
<dbReference type="Proteomes" id="UP000019330">
    <property type="component" value="Plasmid unnamed"/>
</dbReference>
<dbReference type="EMBL" id="CP005746">
    <property type="protein sequence ID" value="AHH11070.1"/>
    <property type="molecule type" value="Genomic_DNA"/>
</dbReference>
<geneLocation type="plasmid" evidence="1 2">
    <name>unnamed</name>
</geneLocation>
<accession>W5SVW1</accession>
<keyword evidence="1" id="KW-0614">Plasmid</keyword>
<name>W5SVW1_9SPIR</name>
<sequence>MKKIRKFLEKITKSVILLSMIVYLKAYQLIKTNKN</sequence>
<dbReference type="HOGENOM" id="CLU_3363638_0_0_12"/>
<organism evidence="1">
    <name type="scientific">Borrelia coriaceae ATCC 43381</name>
    <dbReference type="NCBI Taxonomy" id="1408429"/>
    <lineage>
        <taxon>Bacteria</taxon>
        <taxon>Pseudomonadati</taxon>
        <taxon>Spirochaetota</taxon>
        <taxon>Spirochaetia</taxon>
        <taxon>Spirochaetales</taxon>
        <taxon>Borreliaceae</taxon>
        <taxon>Borrelia</taxon>
    </lineage>
</organism>
<proteinExistence type="predicted"/>
<reference evidence="1" key="1">
    <citation type="submission" date="2013-04" db="EMBL/GenBank/DDBJ databases">
        <title>Comparative Genomics of Relapsing Fever Spirochetes.</title>
        <authorList>
            <person name="Schwan T.G."/>
            <person name="Raffel S.J."/>
            <person name="Porcella S.F."/>
            <person name="Martens C.A."/>
            <person name="Bruno D.P."/>
            <person name="Ricklefs S.M."/>
            <person name="Barbian K.B."/>
        </authorList>
    </citation>
    <scope>NUCLEOTIDE SEQUENCE</scope>
    <source>
        <strain evidence="1">Co53</strain>
        <plasmid evidence="1">unnamed</plasmid>
    </source>
</reference>
<evidence type="ECO:0000313" key="1">
    <source>
        <dbReference type="EMBL" id="AHH11070.1"/>
    </source>
</evidence>
<protein>
    <submittedName>
        <fullName evidence="1">Uncharacterized protein</fullName>
    </submittedName>
</protein>
<keyword evidence="2" id="KW-1185">Reference proteome</keyword>
<gene>
    <name evidence="1" type="ORF">BCO_0900020</name>
</gene>
<dbReference type="AlphaFoldDB" id="W5SVW1"/>